<evidence type="ECO:0008006" key="5">
    <source>
        <dbReference type="Google" id="ProtNLM"/>
    </source>
</evidence>
<dbReference type="RefSeq" id="WP_244760545.1">
    <property type="nucleotide sequence ID" value="NZ_JALJCJ010000002.1"/>
</dbReference>
<dbReference type="InterPro" id="IPR001343">
    <property type="entry name" value="Hemolysn_Ca-bd"/>
</dbReference>
<dbReference type="InterPro" id="IPR011049">
    <property type="entry name" value="Serralysin-like_metalloprot_C"/>
</dbReference>
<dbReference type="Pfam" id="PF00353">
    <property type="entry name" value="HemolysinCabind"/>
    <property type="match status" value="6"/>
</dbReference>
<dbReference type="PANTHER" id="PTHR38340">
    <property type="entry name" value="S-LAYER PROTEIN"/>
    <property type="match status" value="1"/>
</dbReference>
<gene>
    <name evidence="3" type="ORF">GB928_016910</name>
</gene>
<accession>A0ABT8XGL2</accession>
<evidence type="ECO:0000313" key="4">
    <source>
        <dbReference type="Proteomes" id="UP001177080"/>
    </source>
</evidence>
<name>A0ABT8XGL2_9HYPH</name>
<evidence type="ECO:0000256" key="1">
    <source>
        <dbReference type="ARBA" id="ARBA00004613"/>
    </source>
</evidence>
<evidence type="ECO:0000256" key="2">
    <source>
        <dbReference type="ARBA" id="ARBA00022525"/>
    </source>
</evidence>
<dbReference type="PROSITE" id="PS00330">
    <property type="entry name" value="HEMOLYSIN_CALCIUM"/>
    <property type="match status" value="4"/>
</dbReference>
<dbReference type="PANTHER" id="PTHR38340:SF1">
    <property type="entry name" value="S-LAYER PROTEIN"/>
    <property type="match status" value="1"/>
</dbReference>
<dbReference type="EMBL" id="WHSC02000007">
    <property type="protein sequence ID" value="MDO6122877.1"/>
    <property type="molecule type" value="Genomic_DNA"/>
</dbReference>
<protein>
    <recommendedName>
        <fullName evidence="5">Ca2+-binding RTX toxin-like protein</fullName>
    </recommendedName>
</protein>
<keyword evidence="2" id="KW-0964">Secreted</keyword>
<evidence type="ECO:0000313" key="3">
    <source>
        <dbReference type="EMBL" id="MDO6122877.1"/>
    </source>
</evidence>
<keyword evidence="4" id="KW-1185">Reference proteome</keyword>
<dbReference type="InterPro" id="IPR050557">
    <property type="entry name" value="RTX_toxin/Mannuronan_C5-epim"/>
</dbReference>
<comment type="subcellular location">
    <subcellularLocation>
        <location evidence="1">Secreted</location>
    </subcellularLocation>
</comment>
<dbReference type="Gene3D" id="2.150.10.10">
    <property type="entry name" value="Serralysin-like metalloprotease, C-terminal"/>
    <property type="match status" value="5"/>
</dbReference>
<reference evidence="3" key="1">
    <citation type="submission" date="2022-04" db="EMBL/GenBank/DDBJ databases">
        <title>Shinella lacus sp. nov., a novel member of the genus Shinella from water.</title>
        <authorList>
            <person name="Deng Y."/>
        </authorList>
    </citation>
    <scope>NUCLEOTIDE SEQUENCE</scope>
    <source>
        <strain evidence="3">JCM 31239</strain>
    </source>
</reference>
<proteinExistence type="predicted"/>
<dbReference type="SUPFAM" id="SSF51120">
    <property type="entry name" value="beta-Roll"/>
    <property type="match status" value="6"/>
</dbReference>
<dbReference type="PRINTS" id="PR00313">
    <property type="entry name" value="CABNDNGRPT"/>
</dbReference>
<dbReference type="InterPro" id="IPR018511">
    <property type="entry name" value="Hemolysin-typ_Ca-bd_CS"/>
</dbReference>
<comment type="caution">
    <text evidence="3">The sequence shown here is derived from an EMBL/GenBank/DDBJ whole genome shotgun (WGS) entry which is preliminary data.</text>
</comment>
<organism evidence="3 4">
    <name type="scientific">Shinella curvata</name>
    <dbReference type="NCBI Taxonomy" id="1817964"/>
    <lineage>
        <taxon>Bacteria</taxon>
        <taxon>Pseudomonadati</taxon>
        <taxon>Pseudomonadota</taxon>
        <taxon>Alphaproteobacteria</taxon>
        <taxon>Hyphomicrobiales</taxon>
        <taxon>Rhizobiaceae</taxon>
        <taxon>Shinella</taxon>
    </lineage>
</organism>
<sequence length="827" mass="86729">MTVFTIEPGKSNIDIPAGAYDVITIVANSLSLNRLWFAGDVSVSQFIAKPASKPIHLFMDNYHLRGTAGNDTFDLTGVTQNDVAHSIDLLAGDDTFRAGSDGAWVDGGSGNDKLYGGDGQNTLLGGAGNDRIYGGTDMNKMSGGAGADVFIAAKRIAGVDNNSENTISDFVRGVDKIDISSYGVSSFRQLQFILETAFKGDAFFSANFGDSLNCFTITGVAKAKLSAGDFLFYTGSARNVVGTDLSDRLFASSSGSTLRGGLGQNELFGGSGIDVFVAPARKVAQWNDDNTNTVFDFTPGRDKLDVSAYGIASLKQLSHILEKKSEGDTYFEVALHSFKIDFTLKGVEIDQLRSRDFIFYTGDVTEVIGDAQRDYLFAGSKGSILKGLAGNDLLIGGDGNDRLDGGKGDDKFIGGLGDDVYIVDSDHDLIVEALGEGVDLVISYSNTGFKLADNVENLIVKGASESVDGEGNDLANVITGNSGANWLVGNGGNDTLIGGAGRDELDGGAGNDTLKGGSGVDNMMGGAGDDVYIVDEKYDLVNEDWQGGIDLVKASCSYTLGWEVENLTLTGTGNINGTGNDVSNTIKGNSGNNVLRGNGGSDILVGGAGDDMLDGGSLDDGIGIDRMYGGTGNDSYLVGETRDKVIEKEGEGIDSVESWVSYVLPANVENLTLKNAGDADGTGNKLANVIVGGRLENVLKGMAGNDTLIGGRGADELYGGTGKDTFVFTSVKDSTIFTSGRDTIFDFASSQGDRIDLSAIDAKTSTSKNDAFAFIGVKDFSKKAGELRFEKKVGETYIYGDVDGDGKADFSIKLDTALTLLKGDFIL</sequence>
<dbReference type="Proteomes" id="UP001177080">
    <property type="component" value="Unassembled WGS sequence"/>
</dbReference>